<dbReference type="Pfam" id="PF00226">
    <property type="entry name" value="DnaJ"/>
    <property type="match status" value="1"/>
</dbReference>
<evidence type="ECO:0000256" key="9">
    <source>
        <dbReference type="SAM" id="MobiDB-lite"/>
    </source>
</evidence>
<feature type="domain" description="J" evidence="10">
    <location>
        <begin position="59"/>
        <end position="123"/>
    </location>
</feature>
<dbReference type="EMBL" id="JAIPUX010005290">
    <property type="protein sequence ID" value="KAH0615878.1"/>
    <property type="molecule type" value="Genomic_DNA"/>
</dbReference>
<keyword evidence="6" id="KW-0143">Chaperone</keyword>
<evidence type="ECO:0000256" key="2">
    <source>
        <dbReference type="ARBA" id="ARBA00022692"/>
    </source>
</evidence>
<evidence type="ECO:0000256" key="4">
    <source>
        <dbReference type="ARBA" id="ARBA00022989"/>
    </source>
</evidence>
<comment type="subcellular location">
    <subcellularLocation>
        <location evidence="1">Endoplasmic reticulum membrane</location>
        <topology evidence="1">Single-pass membrane protein</topology>
    </subcellularLocation>
</comment>
<dbReference type="Proteomes" id="UP000826234">
    <property type="component" value="Unassembled WGS sequence"/>
</dbReference>
<dbReference type="PRINTS" id="PR00625">
    <property type="entry name" value="JDOMAIN"/>
</dbReference>
<protein>
    <recommendedName>
        <fullName evidence="8">DnaJ homolog subfamily B member 14</fullName>
    </recommendedName>
</protein>
<evidence type="ECO:0000256" key="7">
    <source>
        <dbReference type="ARBA" id="ARBA00038010"/>
    </source>
</evidence>
<dbReference type="InterPro" id="IPR051100">
    <property type="entry name" value="DnaJ_subfamily_B/C"/>
</dbReference>
<evidence type="ECO:0000256" key="3">
    <source>
        <dbReference type="ARBA" id="ARBA00022824"/>
    </source>
</evidence>
<dbReference type="Pfam" id="PF09320">
    <property type="entry name" value="DUF1977"/>
    <property type="match status" value="1"/>
</dbReference>
<evidence type="ECO:0000256" key="1">
    <source>
        <dbReference type="ARBA" id="ARBA00004389"/>
    </source>
</evidence>
<dbReference type="InterPro" id="IPR036869">
    <property type="entry name" value="J_dom_sf"/>
</dbReference>
<comment type="caution">
    <text evidence="11">The sequence shown here is derived from an EMBL/GenBank/DDBJ whole genome shotgun (WGS) entry which is preliminary data.</text>
</comment>
<proteinExistence type="inferred from homology"/>
<keyword evidence="4" id="KW-1133">Transmembrane helix</keyword>
<gene>
    <name evidence="11" type="ORF">JD844_026474</name>
</gene>
<evidence type="ECO:0000259" key="10">
    <source>
        <dbReference type="PROSITE" id="PS50076"/>
    </source>
</evidence>
<keyword evidence="2" id="KW-0812">Transmembrane</keyword>
<dbReference type="InterPro" id="IPR001623">
    <property type="entry name" value="DnaJ_domain"/>
</dbReference>
<dbReference type="InterPro" id="IPR018253">
    <property type="entry name" value="DnaJ_domain_CS"/>
</dbReference>
<dbReference type="SUPFAM" id="SSF46565">
    <property type="entry name" value="Chaperone J-domain"/>
    <property type="match status" value="1"/>
</dbReference>
<dbReference type="SMART" id="SM00271">
    <property type="entry name" value="DnaJ"/>
    <property type="match status" value="1"/>
</dbReference>
<dbReference type="CDD" id="cd06257">
    <property type="entry name" value="DnaJ"/>
    <property type="match status" value="1"/>
</dbReference>
<dbReference type="PROSITE" id="PS00636">
    <property type="entry name" value="DNAJ_1"/>
    <property type="match status" value="1"/>
</dbReference>
<dbReference type="PANTHER" id="PTHR43908">
    <property type="entry name" value="AT29763P-RELATED"/>
    <property type="match status" value="1"/>
</dbReference>
<dbReference type="PROSITE" id="PS50076">
    <property type="entry name" value="DNAJ_2"/>
    <property type="match status" value="1"/>
</dbReference>
<dbReference type="InterPro" id="IPR015399">
    <property type="entry name" value="DUF1977_DnaJ-like"/>
</dbReference>
<evidence type="ECO:0000313" key="12">
    <source>
        <dbReference type="Proteomes" id="UP000826234"/>
    </source>
</evidence>
<evidence type="ECO:0000256" key="8">
    <source>
        <dbReference type="ARBA" id="ARBA00039610"/>
    </source>
</evidence>
<keyword evidence="12" id="KW-1185">Reference proteome</keyword>
<reference evidence="11 12" key="1">
    <citation type="journal article" date="2022" name="Gigascience">
        <title>A chromosome-level genome assembly and annotation of the desert horned lizard, Phrynosoma platyrhinos, provides insight into chromosomal rearrangements among reptiles.</title>
        <authorList>
            <person name="Koochekian N."/>
            <person name="Ascanio A."/>
            <person name="Farleigh K."/>
            <person name="Card D.C."/>
            <person name="Schield D.R."/>
            <person name="Castoe T.A."/>
            <person name="Jezkova T."/>
        </authorList>
    </citation>
    <scope>NUCLEOTIDE SEQUENCE [LARGE SCALE GENOMIC DNA]</scope>
    <source>
        <strain evidence="11">NK-2021</strain>
    </source>
</reference>
<comment type="similarity">
    <text evidence="7">Belongs to the DnaJ family. DNAJB12/DNAJB14 subfamily.</text>
</comment>
<feature type="region of interest" description="Disordered" evidence="9">
    <location>
        <begin position="1"/>
        <end position="50"/>
    </location>
</feature>
<evidence type="ECO:0000256" key="5">
    <source>
        <dbReference type="ARBA" id="ARBA00023136"/>
    </source>
</evidence>
<accession>A0ABQ7SF43</accession>
<evidence type="ECO:0000256" key="6">
    <source>
        <dbReference type="ARBA" id="ARBA00023186"/>
    </source>
</evidence>
<organism evidence="11 12">
    <name type="scientific">Phrynosoma platyrhinos</name>
    <name type="common">Desert horned lizard</name>
    <dbReference type="NCBI Taxonomy" id="52577"/>
    <lineage>
        <taxon>Eukaryota</taxon>
        <taxon>Metazoa</taxon>
        <taxon>Chordata</taxon>
        <taxon>Craniata</taxon>
        <taxon>Vertebrata</taxon>
        <taxon>Euteleostomi</taxon>
        <taxon>Lepidosauria</taxon>
        <taxon>Squamata</taxon>
        <taxon>Bifurcata</taxon>
        <taxon>Unidentata</taxon>
        <taxon>Episquamata</taxon>
        <taxon>Toxicofera</taxon>
        <taxon>Iguania</taxon>
        <taxon>Phrynosomatidae</taxon>
        <taxon>Phrynosomatinae</taxon>
        <taxon>Phrynosoma</taxon>
    </lineage>
</organism>
<evidence type="ECO:0000313" key="11">
    <source>
        <dbReference type="EMBL" id="KAH0615878.1"/>
    </source>
</evidence>
<keyword evidence="5" id="KW-0472">Membrane</keyword>
<name>A0ABQ7SF43_PHRPL</name>
<sequence>MKNGSAAGSGTYCRKPASSSDQSKPNNMKDSGASAAGESGKTYTKDQVEGVQSIKKCKNYYEVLGVSKDAGEEDLKKAYRKLALKFHPDKNHAPGATEAFKKIGNAYAVLSNPEKRKQYDLTGGEEPCSHPGNGRFNFHRGCEADITPEDLFNMFFGGAFPTGSVHSFSNGRSGYSHHNQHRHSGHEREEERGDVCLSLVVLSFWGYFSLGGSGQTIEMKTENLRIPYYVNKDFKNEYKGTNLQKIEKSVEEDYVSNIRNNCWKERQQKTDLLYAAKVYRDERLRRKAEAISMDNCKELERLTSIYRGG</sequence>
<keyword evidence="3" id="KW-0256">Endoplasmic reticulum</keyword>
<dbReference type="Gene3D" id="1.10.287.110">
    <property type="entry name" value="DnaJ domain"/>
    <property type="match status" value="1"/>
</dbReference>
<dbReference type="PANTHER" id="PTHR43908:SF4">
    <property type="entry name" value="DNAJ HOMOLOG SUBFAMILY B MEMBER 14"/>
    <property type="match status" value="1"/>
</dbReference>
<feature type="compositionally biased region" description="Polar residues" evidence="9">
    <location>
        <begin position="17"/>
        <end position="29"/>
    </location>
</feature>